<dbReference type="GO" id="GO:0022857">
    <property type="term" value="F:transmembrane transporter activity"/>
    <property type="evidence" value="ECO:0007669"/>
    <property type="project" value="InterPro"/>
</dbReference>
<evidence type="ECO:0000256" key="3">
    <source>
        <dbReference type="ARBA" id="ARBA00022989"/>
    </source>
</evidence>
<dbReference type="EMBL" id="CABPRJ010001896">
    <property type="protein sequence ID" value="VVC39588.1"/>
    <property type="molecule type" value="Genomic_DNA"/>
</dbReference>
<feature type="transmembrane region" description="Helical" evidence="5">
    <location>
        <begin position="127"/>
        <end position="148"/>
    </location>
</feature>
<reference evidence="7 8" key="1">
    <citation type="submission" date="2019-08" db="EMBL/GenBank/DDBJ databases">
        <authorList>
            <person name="Alioto T."/>
            <person name="Alioto T."/>
            <person name="Gomez Garrido J."/>
        </authorList>
    </citation>
    <scope>NUCLEOTIDE SEQUENCE [LARGE SCALE GENOMIC DNA]</scope>
</reference>
<evidence type="ECO:0000313" key="7">
    <source>
        <dbReference type="EMBL" id="VVC39588.1"/>
    </source>
</evidence>
<keyword evidence="7" id="KW-0762">Sugar transport</keyword>
<dbReference type="Pfam" id="PF00083">
    <property type="entry name" value="Sugar_tr"/>
    <property type="match status" value="1"/>
</dbReference>
<comment type="subcellular location">
    <subcellularLocation>
        <location evidence="1">Membrane</location>
        <topology evidence="1">Multi-pass membrane protein</topology>
    </subcellularLocation>
</comment>
<evidence type="ECO:0000256" key="1">
    <source>
        <dbReference type="ARBA" id="ARBA00004141"/>
    </source>
</evidence>
<feature type="transmembrane region" description="Helical" evidence="5">
    <location>
        <begin position="26"/>
        <end position="53"/>
    </location>
</feature>
<dbReference type="InterPro" id="IPR020846">
    <property type="entry name" value="MFS_dom"/>
</dbReference>
<organism evidence="7 8">
    <name type="scientific">Cinara cedri</name>
    <dbReference type="NCBI Taxonomy" id="506608"/>
    <lineage>
        <taxon>Eukaryota</taxon>
        <taxon>Metazoa</taxon>
        <taxon>Ecdysozoa</taxon>
        <taxon>Arthropoda</taxon>
        <taxon>Hexapoda</taxon>
        <taxon>Insecta</taxon>
        <taxon>Pterygota</taxon>
        <taxon>Neoptera</taxon>
        <taxon>Paraneoptera</taxon>
        <taxon>Hemiptera</taxon>
        <taxon>Sternorrhyncha</taxon>
        <taxon>Aphidomorpha</taxon>
        <taxon>Aphidoidea</taxon>
        <taxon>Aphididae</taxon>
        <taxon>Lachninae</taxon>
        <taxon>Cinara</taxon>
    </lineage>
</organism>
<dbReference type="SUPFAM" id="SSF103473">
    <property type="entry name" value="MFS general substrate transporter"/>
    <property type="match status" value="1"/>
</dbReference>
<dbReference type="Proteomes" id="UP000325440">
    <property type="component" value="Unassembled WGS sequence"/>
</dbReference>
<evidence type="ECO:0000256" key="5">
    <source>
        <dbReference type="SAM" id="Phobius"/>
    </source>
</evidence>
<accession>A0A5E4NAV6</accession>
<feature type="transmembrane region" description="Helical" evidence="5">
    <location>
        <begin position="283"/>
        <end position="306"/>
    </location>
</feature>
<feature type="transmembrane region" description="Helical" evidence="5">
    <location>
        <begin position="381"/>
        <end position="403"/>
    </location>
</feature>
<dbReference type="OrthoDB" id="6133115at2759"/>
<dbReference type="PROSITE" id="PS50850">
    <property type="entry name" value="MFS"/>
    <property type="match status" value="1"/>
</dbReference>
<dbReference type="AlphaFoldDB" id="A0A5E4NAV6"/>
<dbReference type="GO" id="GO:0016020">
    <property type="term" value="C:membrane"/>
    <property type="evidence" value="ECO:0007669"/>
    <property type="project" value="UniProtKB-SubCell"/>
</dbReference>
<keyword evidence="2 5" id="KW-0812">Transmembrane</keyword>
<sequence>MKWPKFSIKSNIDEFGYGFKSTLAQIFALTTTYLFIMKAGIDSITPTVIIGAVTDNRNTDYNNPLSDLSEEQMSWIGSLVYLFPPVGSVAASLGQDYFGHRKCMMFSDVMNIATIGILMFANTPEFLYAISAVMGFNMGFITTFTISYCGEVCEPKLRGVLMTVINLFYFAGYLCVTTLYAITADWKLSVLLTVTIPIAAAVFLIKTPDSPMWLLSRGRTEEAKQTLKKLRGDATEESCNKEFEDMIQYTSNMNNPITGETKLVTFKDSFYSLMEPESLEPMIMLLILTFFINIMSGVPYIPYLMAVFDTFKTPIHSAWATAIYTGLSVIGNVPTIFIISRLGKRFLSMSTMAISSVCYLCIGVIGHFWTSSLISSWAQVILFFVSIFAASMGIMPILGILMCELYPMKTKNMGAGISSATYFITCFVMTKFYLNIENLIGFYNTFVLFGFFGLTGVVYMYFQLPETENKTLKEISENFKKKSPKIDVQTN</sequence>
<dbReference type="PANTHER" id="PTHR48021:SF39">
    <property type="entry name" value="MAJOR FACILITATOR SUPERFAMILY (MFS) PROFILE DOMAIN-CONTAINING PROTEIN"/>
    <property type="match status" value="1"/>
</dbReference>
<feature type="transmembrane region" description="Helical" evidence="5">
    <location>
        <begin position="103"/>
        <end position="121"/>
    </location>
</feature>
<keyword evidence="7" id="KW-0813">Transport</keyword>
<feature type="transmembrane region" description="Helical" evidence="5">
    <location>
        <begin position="415"/>
        <end position="434"/>
    </location>
</feature>
<feature type="transmembrane region" description="Helical" evidence="5">
    <location>
        <begin position="188"/>
        <end position="205"/>
    </location>
</feature>
<dbReference type="Gene3D" id="1.20.1250.20">
    <property type="entry name" value="MFS general substrate transporter like domains"/>
    <property type="match status" value="1"/>
</dbReference>
<keyword evidence="8" id="KW-1185">Reference proteome</keyword>
<evidence type="ECO:0000313" key="8">
    <source>
        <dbReference type="Proteomes" id="UP000325440"/>
    </source>
</evidence>
<dbReference type="InterPro" id="IPR005828">
    <property type="entry name" value="MFS_sugar_transport-like"/>
</dbReference>
<evidence type="ECO:0000256" key="4">
    <source>
        <dbReference type="ARBA" id="ARBA00023136"/>
    </source>
</evidence>
<dbReference type="PANTHER" id="PTHR48021">
    <property type="match status" value="1"/>
</dbReference>
<dbReference type="PROSITE" id="PS00217">
    <property type="entry name" value="SUGAR_TRANSPORT_2"/>
    <property type="match status" value="1"/>
</dbReference>
<feature type="transmembrane region" description="Helical" evidence="5">
    <location>
        <begin position="440"/>
        <end position="462"/>
    </location>
</feature>
<keyword evidence="4 5" id="KW-0472">Membrane</keyword>
<keyword evidence="3 5" id="KW-1133">Transmembrane helix</keyword>
<feature type="domain" description="Major facilitator superfamily (MFS) profile" evidence="6">
    <location>
        <begin position="26"/>
        <end position="468"/>
    </location>
</feature>
<name>A0A5E4NAV6_9HEMI</name>
<dbReference type="InterPro" id="IPR005829">
    <property type="entry name" value="Sugar_transporter_CS"/>
</dbReference>
<proteinExistence type="predicted"/>
<evidence type="ECO:0000256" key="2">
    <source>
        <dbReference type="ARBA" id="ARBA00022692"/>
    </source>
</evidence>
<dbReference type="InterPro" id="IPR050549">
    <property type="entry name" value="MFS_Trehalose_Transporter"/>
</dbReference>
<dbReference type="InterPro" id="IPR036259">
    <property type="entry name" value="MFS_trans_sf"/>
</dbReference>
<feature type="transmembrane region" description="Helical" evidence="5">
    <location>
        <begin position="318"/>
        <end position="339"/>
    </location>
</feature>
<gene>
    <name evidence="7" type="ORF">CINCED_3A018457</name>
</gene>
<feature type="transmembrane region" description="Helical" evidence="5">
    <location>
        <begin position="160"/>
        <end position="182"/>
    </location>
</feature>
<protein>
    <submittedName>
        <fullName evidence="7">Sugar transporter, conserved site,Major facilitator superfamily domain,Major facilitator, sugar</fullName>
    </submittedName>
</protein>
<evidence type="ECO:0000259" key="6">
    <source>
        <dbReference type="PROSITE" id="PS50850"/>
    </source>
</evidence>
<feature type="transmembrane region" description="Helical" evidence="5">
    <location>
        <begin position="346"/>
        <end position="369"/>
    </location>
</feature>